<sequence>MGCRIMLGGEAVDGRLKVDDTVKAFSLEASLLQPGEEDLKGVEPDTLPSRLNRSDQRPD</sequence>
<dbReference type="EMBL" id="CCNB01000005">
    <property type="protein sequence ID" value="CDX30347.1"/>
    <property type="molecule type" value="Genomic_DNA"/>
</dbReference>
<name>A0A090EIK6_MESPL</name>
<dbReference type="AlphaFoldDB" id="A0A090EIK6"/>
<accession>A0A090EIK6</accession>
<evidence type="ECO:0000256" key="1">
    <source>
        <dbReference type="SAM" id="MobiDB-lite"/>
    </source>
</evidence>
<protein>
    <submittedName>
        <fullName evidence="2">Uncharacterized protein</fullName>
    </submittedName>
</protein>
<dbReference type="Proteomes" id="UP000046373">
    <property type="component" value="Unassembled WGS sequence"/>
</dbReference>
<organism evidence="2 3">
    <name type="scientific">Mesorhizobium plurifarium</name>
    <dbReference type="NCBI Taxonomy" id="69974"/>
    <lineage>
        <taxon>Bacteria</taxon>
        <taxon>Pseudomonadati</taxon>
        <taxon>Pseudomonadota</taxon>
        <taxon>Alphaproteobacteria</taxon>
        <taxon>Hyphomicrobiales</taxon>
        <taxon>Phyllobacteriaceae</taxon>
        <taxon>Mesorhizobium</taxon>
    </lineage>
</organism>
<gene>
    <name evidence="2" type="ORF">MPLDJ20_130004</name>
</gene>
<evidence type="ECO:0000313" key="3">
    <source>
        <dbReference type="Proteomes" id="UP000046373"/>
    </source>
</evidence>
<feature type="region of interest" description="Disordered" evidence="1">
    <location>
        <begin position="36"/>
        <end position="59"/>
    </location>
</feature>
<proteinExistence type="predicted"/>
<evidence type="ECO:0000313" key="2">
    <source>
        <dbReference type="EMBL" id="CDX30347.1"/>
    </source>
</evidence>
<reference evidence="2 3" key="1">
    <citation type="submission" date="2014-08" db="EMBL/GenBank/DDBJ databases">
        <authorList>
            <person name="Moulin Lionel"/>
        </authorList>
    </citation>
    <scope>NUCLEOTIDE SEQUENCE [LARGE SCALE GENOMIC DNA]</scope>
</reference>